<accession>A0A8J3W577</accession>
<dbReference type="AlphaFoldDB" id="A0A8J3W577"/>
<protein>
    <submittedName>
        <fullName evidence="3">Uncharacterized protein</fullName>
    </submittedName>
</protein>
<keyword evidence="2" id="KW-1133">Transmembrane helix</keyword>
<feature type="transmembrane region" description="Helical" evidence="2">
    <location>
        <begin position="54"/>
        <end position="82"/>
    </location>
</feature>
<organism evidence="3 4">
    <name type="scientific">Planobispora longispora</name>
    <dbReference type="NCBI Taxonomy" id="28887"/>
    <lineage>
        <taxon>Bacteria</taxon>
        <taxon>Bacillati</taxon>
        <taxon>Actinomycetota</taxon>
        <taxon>Actinomycetes</taxon>
        <taxon>Streptosporangiales</taxon>
        <taxon>Streptosporangiaceae</taxon>
        <taxon>Planobispora</taxon>
    </lineage>
</organism>
<keyword evidence="4" id="KW-1185">Reference proteome</keyword>
<evidence type="ECO:0000256" key="1">
    <source>
        <dbReference type="SAM" id="Coils"/>
    </source>
</evidence>
<proteinExistence type="predicted"/>
<keyword evidence="2" id="KW-0812">Transmembrane</keyword>
<dbReference type="EMBL" id="BOOH01000021">
    <property type="protein sequence ID" value="GIH76517.1"/>
    <property type="molecule type" value="Genomic_DNA"/>
</dbReference>
<evidence type="ECO:0000313" key="3">
    <source>
        <dbReference type="EMBL" id="GIH76517.1"/>
    </source>
</evidence>
<keyword evidence="2" id="KW-0472">Membrane</keyword>
<dbReference type="RefSeq" id="WP_203891120.1">
    <property type="nucleotide sequence ID" value="NZ_BOOH01000021.1"/>
</dbReference>
<gene>
    <name evidence="3" type="ORF">Plo01_29460</name>
</gene>
<dbReference type="Proteomes" id="UP000616724">
    <property type="component" value="Unassembled WGS sequence"/>
</dbReference>
<name>A0A8J3W577_9ACTN</name>
<sequence length="293" mass="32517">MSPQSRSPRLVVDPALPESISSVLRSAPETLRAVRMGDIPSARGPDPAKLFPTAAFLILIWALTSLSGMLMTLVLILVLTGLRRLTADPTARRERRRLRTAVDHASRFVLPEDLDADCGTLLRRAQDATETVLDSRVNRAGLLDTIDNAVTLPDQIWQIATRLVRLSSMRAEHRRIVPGTPPPEVAEAFSPYSKALEAAARSLTRRVQALEEYAAQVRRADEVYHSYRQLEQLSERAPQYEELIADTVGDELAVPHLRELTAQAQRIRDLFAESMEGARRAAGHLLRAEGPGR</sequence>
<evidence type="ECO:0000313" key="4">
    <source>
        <dbReference type="Proteomes" id="UP000616724"/>
    </source>
</evidence>
<evidence type="ECO:0000256" key="2">
    <source>
        <dbReference type="SAM" id="Phobius"/>
    </source>
</evidence>
<comment type="caution">
    <text evidence="3">The sequence shown here is derived from an EMBL/GenBank/DDBJ whole genome shotgun (WGS) entry which is preliminary data.</text>
</comment>
<reference evidence="3 4" key="1">
    <citation type="submission" date="2021-01" db="EMBL/GenBank/DDBJ databases">
        <title>Whole genome shotgun sequence of Planobispora longispora NBRC 13918.</title>
        <authorList>
            <person name="Komaki H."/>
            <person name="Tamura T."/>
        </authorList>
    </citation>
    <scope>NUCLEOTIDE SEQUENCE [LARGE SCALE GENOMIC DNA]</scope>
    <source>
        <strain evidence="3 4">NBRC 13918</strain>
    </source>
</reference>
<keyword evidence="1" id="KW-0175">Coiled coil</keyword>
<feature type="coiled-coil region" evidence="1">
    <location>
        <begin position="193"/>
        <end position="220"/>
    </location>
</feature>